<keyword evidence="2" id="KW-0808">Transferase</keyword>
<name>A0A4Q1K9D5_9FLAO</name>
<dbReference type="GO" id="GO:0016747">
    <property type="term" value="F:acyltransferase activity, transferring groups other than amino-acyl groups"/>
    <property type="evidence" value="ECO:0007669"/>
    <property type="project" value="InterPro"/>
</dbReference>
<dbReference type="AlphaFoldDB" id="A0A4Q1K9D5"/>
<accession>A0A4Q1K9D5</accession>
<dbReference type="PROSITE" id="PS51186">
    <property type="entry name" value="GNAT"/>
    <property type="match status" value="1"/>
</dbReference>
<dbReference type="InterPro" id="IPR016181">
    <property type="entry name" value="Acyl_CoA_acyltransferase"/>
</dbReference>
<evidence type="ECO:0000313" key="2">
    <source>
        <dbReference type="EMBL" id="RXR22575.1"/>
    </source>
</evidence>
<dbReference type="EMBL" id="SBKN01000004">
    <property type="protein sequence ID" value="RXR22575.1"/>
    <property type="molecule type" value="Genomic_DNA"/>
</dbReference>
<comment type="caution">
    <text evidence="2">The sequence shown here is derived from an EMBL/GenBank/DDBJ whole genome shotgun (WGS) entry which is preliminary data.</text>
</comment>
<dbReference type="Pfam" id="PF13673">
    <property type="entry name" value="Acetyltransf_10"/>
    <property type="match status" value="1"/>
</dbReference>
<sequence length="162" mass="18714">MNIRIATTQDCPLIQSLAKTIWPVAYRTILSKEQLDYMLDKFYTPAALELQMEQGQVFFILEENGEPLGFAAVALHEKPNIAKLHKLYVLSHLQGKGWGKILLEHCCVYALQHHQQSIFLNVNRFNKALTFYEKFGFTCIETVDIPIGNGYLMEDYVMEKRL</sequence>
<dbReference type="Gene3D" id="3.40.630.30">
    <property type="match status" value="1"/>
</dbReference>
<reference evidence="3" key="1">
    <citation type="submission" date="2019-01" db="EMBL/GenBank/DDBJ databases">
        <title>Cytophagaceae bacterium strain CAR-16.</title>
        <authorList>
            <person name="Chen W.-M."/>
        </authorList>
    </citation>
    <scope>NUCLEOTIDE SEQUENCE [LARGE SCALE GENOMIC DNA]</scope>
    <source>
        <strain evidence="3">WWJ-16</strain>
    </source>
</reference>
<gene>
    <name evidence="2" type="ORF">EQG61_08305</name>
</gene>
<dbReference type="SUPFAM" id="SSF55729">
    <property type="entry name" value="Acyl-CoA N-acyltransferases (Nat)"/>
    <property type="match status" value="1"/>
</dbReference>
<dbReference type="Proteomes" id="UP000289857">
    <property type="component" value="Unassembled WGS sequence"/>
</dbReference>
<dbReference type="InterPro" id="IPR050276">
    <property type="entry name" value="MshD_Acetyltransferase"/>
</dbReference>
<dbReference type="PANTHER" id="PTHR43617">
    <property type="entry name" value="L-AMINO ACID N-ACETYLTRANSFERASE"/>
    <property type="match status" value="1"/>
</dbReference>
<dbReference type="RefSeq" id="WP_129461460.1">
    <property type="nucleotide sequence ID" value="NZ_SBKN01000004.1"/>
</dbReference>
<keyword evidence="3" id="KW-1185">Reference proteome</keyword>
<protein>
    <submittedName>
        <fullName evidence="2">N-acetyltransferase</fullName>
    </submittedName>
</protein>
<dbReference type="OrthoDB" id="9800604at2"/>
<organism evidence="2 3">
    <name type="scientific">Flavobacterium stagni</name>
    <dbReference type="NCBI Taxonomy" id="2506421"/>
    <lineage>
        <taxon>Bacteria</taxon>
        <taxon>Pseudomonadati</taxon>
        <taxon>Bacteroidota</taxon>
        <taxon>Flavobacteriia</taxon>
        <taxon>Flavobacteriales</taxon>
        <taxon>Flavobacteriaceae</taxon>
        <taxon>Flavobacterium</taxon>
    </lineage>
</organism>
<dbReference type="CDD" id="cd04301">
    <property type="entry name" value="NAT_SF"/>
    <property type="match status" value="1"/>
</dbReference>
<feature type="domain" description="N-acetyltransferase" evidence="1">
    <location>
        <begin position="1"/>
        <end position="162"/>
    </location>
</feature>
<proteinExistence type="predicted"/>
<evidence type="ECO:0000259" key="1">
    <source>
        <dbReference type="PROSITE" id="PS51186"/>
    </source>
</evidence>
<dbReference type="InterPro" id="IPR000182">
    <property type="entry name" value="GNAT_dom"/>
</dbReference>
<evidence type="ECO:0000313" key="3">
    <source>
        <dbReference type="Proteomes" id="UP000289857"/>
    </source>
</evidence>